<accession>A0A7X2ZCY3</accession>
<protein>
    <submittedName>
        <fullName evidence="2">Uncharacterized protein</fullName>
    </submittedName>
</protein>
<proteinExistence type="predicted"/>
<feature type="region of interest" description="Disordered" evidence="1">
    <location>
        <begin position="148"/>
        <end position="178"/>
    </location>
</feature>
<sequence>MLNSIQNSFKSCCRSHLSMEDAVFHMLGAAALLAKVSGERKFQSPESSSINTLEATSAFLLHVVTDLQGILYRKLHVLLRHQSEFGEDGLRWDADKEKMLQGNVRSLIPHIAPGNSRQEYLVYTMTQLMGYYEKKRKLLTAFAPGHAPSASPWMTESEEVWRSPIDNRKSRTEAPVVD</sequence>
<feature type="compositionally biased region" description="Basic and acidic residues" evidence="1">
    <location>
        <begin position="159"/>
        <end position="172"/>
    </location>
</feature>
<evidence type="ECO:0000313" key="3">
    <source>
        <dbReference type="Proteomes" id="UP000450917"/>
    </source>
</evidence>
<evidence type="ECO:0000313" key="2">
    <source>
        <dbReference type="EMBL" id="MUG72020.1"/>
    </source>
</evidence>
<gene>
    <name evidence="2" type="ORF">GNP93_15215</name>
</gene>
<dbReference type="Proteomes" id="UP000450917">
    <property type="component" value="Unassembled WGS sequence"/>
</dbReference>
<dbReference type="RefSeq" id="WP_054795757.1">
    <property type="nucleotide sequence ID" value="NZ_JARTHJ010000006.1"/>
</dbReference>
<organism evidence="2 3">
    <name type="scientific">Paenibacillus validus</name>
    <dbReference type="NCBI Taxonomy" id="44253"/>
    <lineage>
        <taxon>Bacteria</taxon>
        <taxon>Bacillati</taxon>
        <taxon>Bacillota</taxon>
        <taxon>Bacilli</taxon>
        <taxon>Bacillales</taxon>
        <taxon>Paenibacillaceae</taxon>
        <taxon>Paenibacillus</taxon>
    </lineage>
</organism>
<dbReference type="EMBL" id="WNZX01000012">
    <property type="protein sequence ID" value="MUG72020.1"/>
    <property type="molecule type" value="Genomic_DNA"/>
</dbReference>
<name>A0A7X2ZCY3_9BACL</name>
<reference evidence="2 3" key="1">
    <citation type="submission" date="2019-11" db="EMBL/GenBank/DDBJ databases">
        <title>Draft genome sequences of five Paenibacillus species of dairy origin.</title>
        <authorList>
            <person name="Olajide A.M."/>
            <person name="Chen S."/>
            <person name="Lapointe G."/>
        </authorList>
    </citation>
    <scope>NUCLEOTIDE SEQUENCE [LARGE SCALE GENOMIC DNA]</scope>
    <source>
        <strain evidence="2 3">2CS3</strain>
    </source>
</reference>
<comment type="caution">
    <text evidence="2">The sequence shown here is derived from an EMBL/GenBank/DDBJ whole genome shotgun (WGS) entry which is preliminary data.</text>
</comment>
<dbReference type="AlphaFoldDB" id="A0A7X2ZCY3"/>
<keyword evidence="3" id="KW-1185">Reference proteome</keyword>
<evidence type="ECO:0000256" key="1">
    <source>
        <dbReference type="SAM" id="MobiDB-lite"/>
    </source>
</evidence>